<gene>
    <name evidence="2" type="ORF">FNL38_1153</name>
</gene>
<reference evidence="2" key="1">
    <citation type="submission" date="2019-07" db="EMBL/GenBank/DDBJ databases">
        <title>Genomic Encyclopedia of Type Strains, Phase IV (KMG-IV): sequencing the most valuable type-strain genomes for metagenomic binning, comparative biology and taxonomic classification.</title>
        <authorList>
            <person name="Goeker M."/>
        </authorList>
    </citation>
    <scope>NUCLEOTIDE SEQUENCE</scope>
    <source>
        <strain evidence="2">DSM 44596</strain>
    </source>
</reference>
<dbReference type="AlphaFoldDB" id="A0A652YH22"/>
<dbReference type="EMBL" id="VNIQ01000015">
    <property type="protein sequence ID" value="TYQ00557.1"/>
    <property type="molecule type" value="Genomic_DNA"/>
</dbReference>
<keyword evidence="2" id="KW-0413">Isomerase</keyword>
<accession>A0A652YH22</accession>
<evidence type="ECO:0000259" key="1">
    <source>
        <dbReference type="Pfam" id="PF01261"/>
    </source>
</evidence>
<name>A0A652YH22_NOCGL</name>
<dbReference type="GO" id="GO:0016853">
    <property type="term" value="F:isomerase activity"/>
    <property type="evidence" value="ECO:0007669"/>
    <property type="project" value="UniProtKB-KW"/>
</dbReference>
<feature type="domain" description="Xylose isomerase-like TIM barrel" evidence="1">
    <location>
        <begin position="49"/>
        <end position="274"/>
    </location>
</feature>
<dbReference type="Pfam" id="PF01261">
    <property type="entry name" value="AP_endonuc_2"/>
    <property type="match status" value="1"/>
</dbReference>
<organism evidence="2">
    <name type="scientific">Nocardia globerula</name>
    <dbReference type="NCBI Taxonomy" id="1818"/>
    <lineage>
        <taxon>Bacteria</taxon>
        <taxon>Bacillati</taxon>
        <taxon>Actinomycetota</taxon>
        <taxon>Actinomycetes</taxon>
        <taxon>Mycobacteriales</taxon>
        <taxon>Nocardiaceae</taxon>
        <taxon>Nocardia</taxon>
    </lineage>
</organism>
<evidence type="ECO:0000313" key="2">
    <source>
        <dbReference type="EMBL" id="TYQ00557.1"/>
    </source>
</evidence>
<dbReference type="SUPFAM" id="SSF51658">
    <property type="entry name" value="Xylose isomerase-like"/>
    <property type="match status" value="1"/>
</dbReference>
<dbReference type="Gene3D" id="3.20.20.150">
    <property type="entry name" value="Divalent-metal-dependent TIM barrel enzymes"/>
    <property type="match status" value="1"/>
</dbReference>
<dbReference type="InterPro" id="IPR050312">
    <property type="entry name" value="IolE/XylAMocC-like"/>
</dbReference>
<sequence length="282" mass="29949">MNTKSDYNTATTDRAHPRVSVSGLCFPTLSAIDAIEAIGELGVSKTSMTSAKIRESGVDAVATASRRHGVSMVTTTALLRFDLTPGADIEGQIDGARADIDQAAAVGAGSVYTLTGRRAFADWDANAAAYAEATSDLVQYAADKGIAVAVEPTNWLYADLNFVHSFHDALLLGVRTGMGVCLDLFHVWTEAELLDDIRKNIELVSHVQLSNMSAGMRSLPCRDVPGAGDIPIRHIVKELLDSGYTGTFDLELSGPSIDDRGHREAAAESVAWLGELLTELGA</sequence>
<comment type="caution">
    <text evidence="2">The sequence shown here is derived from an EMBL/GenBank/DDBJ whole genome shotgun (WGS) entry which is preliminary data.</text>
</comment>
<dbReference type="InterPro" id="IPR013022">
    <property type="entry name" value="Xyl_isomerase-like_TIM-brl"/>
</dbReference>
<proteinExistence type="predicted"/>
<dbReference type="PANTHER" id="PTHR12110">
    <property type="entry name" value="HYDROXYPYRUVATE ISOMERASE"/>
    <property type="match status" value="1"/>
</dbReference>
<protein>
    <submittedName>
        <fullName evidence="2">Sugar phosphate isomerase/epimerase</fullName>
    </submittedName>
</protein>
<dbReference type="InterPro" id="IPR036237">
    <property type="entry name" value="Xyl_isomerase-like_sf"/>
</dbReference>